<evidence type="ECO:0000313" key="2">
    <source>
        <dbReference type="WBParaSite" id="maker-unitig_24276-snap-gene-0.3-mRNA-1"/>
    </source>
</evidence>
<dbReference type="Proteomes" id="UP000095280">
    <property type="component" value="Unplaced"/>
</dbReference>
<reference evidence="2" key="1">
    <citation type="submission" date="2016-11" db="UniProtKB">
        <authorList>
            <consortium name="WormBaseParasite"/>
        </authorList>
    </citation>
    <scope>IDENTIFICATION</scope>
</reference>
<name>A0A1I8F878_9PLAT</name>
<protein>
    <submittedName>
        <fullName evidence="2">Integron gene cassette protein</fullName>
    </submittedName>
</protein>
<keyword evidence="1" id="KW-1185">Reference proteome</keyword>
<dbReference type="WBParaSite" id="maker-unitig_24276-snap-gene-0.3-mRNA-1">
    <property type="protein sequence ID" value="maker-unitig_24276-snap-gene-0.3-mRNA-1"/>
    <property type="gene ID" value="maker-unitig_24276-snap-gene-0.3"/>
</dbReference>
<proteinExistence type="predicted"/>
<dbReference type="AlphaFoldDB" id="A0A1I8F878"/>
<organism evidence="1 2">
    <name type="scientific">Macrostomum lignano</name>
    <dbReference type="NCBI Taxonomy" id="282301"/>
    <lineage>
        <taxon>Eukaryota</taxon>
        <taxon>Metazoa</taxon>
        <taxon>Spiralia</taxon>
        <taxon>Lophotrochozoa</taxon>
        <taxon>Platyhelminthes</taxon>
        <taxon>Rhabditophora</taxon>
        <taxon>Macrostomorpha</taxon>
        <taxon>Macrostomida</taxon>
        <taxon>Macrostomidae</taxon>
        <taxon>Macrostomum</taxon>
    </lineage>
</organism>
<sequence>FNASSNRLEAPYVEFAATSSEQADQPVEFVESARFYPANASLRVPSDSVRPESRLSQRLCGLQESDSDRLCTDCRRRTASSVPRFPASDLFSGCIGEVQKGDV</sequence>
<evidence type="ECO:0000313" key="1">
    <source>
        <dbReference type="Proteomes" id="UP000095280"/>
    </source>
</evidence>
<accession>A0A1I8F878</accession>